<proteinExistence type="inferred from homology"/>
<feature type="domain" description="ATPase AAA-3" evidence="4">
    <location>
        <begin position="42"/>
        <end position="172"/>
    </location>
</feature>
<dbReference type="OrthoDB" id="9808397at2"/>
<dbReference type="InterPro" id="IPR050764">
    <property type="entry name" value="CbbQ/NirQ/NorQ/GpvN"/>
</dbReference>
<comment type="similarity">
    <text evidence="3">Belongs to the MoxR family.</text>
</comment>
<dbReference type="PANTHER" id="PTHR42759">
    <property type="entry name" value="MOXR FAMILY PROTEIN"/>
    <property type="match status" value="1"/>
</dbReference>
<dbReference type="STRING" id="1184151.AW736_07195"/>
<accession>A0A178IL05</accession>
<dbReference type="RefSeq" id="WP_068769500.1">
    <property type="nucleotide sequence ID" value="NZ_CP109796.1"/>
</dbReference>
<reference evidence="6 7" key="1">
    <citation type="submission" date="2016-01" db="EMBL/GenBank/DDBJ databases">
        <title>High potential of lignocellulose degradation of a new Verrucomicrobia species.</title>
        <authorList>
            <person name="Wang Y."/>
            <person name="Shi Y."/>
            <person name="Qiu Z."/>
            <person name="Liu S."/>
            <person name="Yang H."/>
        </authorList>
    </citation>
    <scope>NUCLEOTIDE SEQUENCE [LARGE SCALE GENOMIC DNA]</scope>
    <source>
        <strain evidence="6 7">TSB47</strain>
    </source>
</reference>
<dbReference type="SUPFAM" id="SSF52540">
    <property type="entry name" value="P-loop containing nucleoside triphosphate hydrolases"/>
    <property type="match status" value="1"/>
</dbReference>
<dbReference type="AlphaFoldDB" id="A0A178IL05"/>
<name>A0A178IL05_9BACT</name>
<gene>
    <name evidence="6" type="ORF">AW736_07195</name>
</gene>
<keyword evidence="1" id="KW-0547">Nucleotide-binding</keyword>
<dbReference type="InterPro" id="IPR027417">
    <property type="entry name" value="P-loop_NTPase"/>
</dbReference>
<dbReference type="Gene3D" id="1.10.8.80">
    <property type="entry name" value="Magnesium chelatase subunit I, C-Terminal domain"/>
    <property type="match status" value="1"/>
</dbReference>
<evidence type="ECO:0000256" key="3">
    <source>
        <dbReference type="ARBA" id="ARBA00061607"/>
    </source>
</evidence>
<protein>
    <submittedName>
        <fullName evidence="6">AAA family ATPase</fullName>
    </submittedName>
</protein>
<dbReference type="Pfam" id="PF17863">
    <property type="entry name" value="AAA_lid_2"/>
    <property type="match status" value="1"/>
</dbReference>
<keyword evidence="7" id="KW-1185">Reference proteome</keyword>
<dbReference type="Gene3D" id="3.40.50.300">
    <property type="entry name" value="P-loop containing nucleotide triphosphate hydrolases"/>
    <property type="match status" value="1"/>
</dbReference>
<evidence type="ECO:0000259" key="5">
    <source>
        <dbReference type="Pfam" id="PF17863"/>
    </source>
</evidence>
<dbReference type="GO" id="GO:0005524">
    <property type="term" value="F:ATP binding"/>
    <property type="evidence" value="ECO:0007669"/>
    <property type="project" value="UniProtKB-KW"/>
</dbReference>
<dbReference type="EMBL" id="LRRQ01000054">
    <property type="protein sequence ID" value="OAM90570.1"/>
    <property type="molecule type" value="Genomic_DNA"/>
</dbReference>
<evidence type="ECO:0000256" key="2">
    <source>
        <dbReference type="ARBA" id="ARBA00022840"/>
    </source>
</evidence>
<dbReference type="InterPro" id="IPR041628">
    <property type="entry name" value="ChlI/MoxR_AAA_lid"/>
</dbReference>
<dbReference type="PIRSF" id="PIRSF002849">
    <property type="entry name" value="AAA_ATPase_chaperone_MoxR_prd"/>
    <property type="match status" value="1"/>
</dbReference>
<dbReference type="InterPro" id="IPR011703">
    <property type="entry name" value="ATPase_AAA-3"/>
</dbReference>
<evidence type="ECO:0000259" key="4">
    <source>
        <dbReference type="Pfam" id="PF07726"/>
    </source>
</evidence>
<evidence type="ECO:0000256" key="1">
    <source>
        <dbReference type="ARBA" id="ARBA00022741"/>
    </source>
</evidence>
<feature type="domain" description="ChlI/MoxR AAA lid" evidence="5">
    <location>
        <begin position="236"/>
        <end position="297"/>
    </location>
</feature>
<sequence>MNINNAQPSEALGPVLAQLNEIVLDKDKQIKMALACLLARGHLLIEDLPGLGKTVLAHALGLTLGLKYRRVQFTSDLLPGDIIGCSIYDRNKGEFVFTDGPVFTQLLLSDEINRATPKCQSALLEAMEERQVSIDGKPRELPEPFFVIATQNPSEQVGTFPLPESQLDRFLMRISMGYANRDAELELFRGKDRRRLLEELKPIIEPSRLLGLQQAVGQVKLSDAVLDYLHRILEFTRNSELFQRGLSTRAGLGLLRAAQAWAFLHGEGKLLPGDIQAVLPAVAGHRLAPIASRMSAERIGEEIISKVGVE</sequence>
<dbReference type="CDD" id="cd00009">
    <property type="entry name" value="AAA"/>
    <property type="match status" value="1"/>
</dbReference>
<evidence type="ECO:0000313" key="7">
    <source>
        <dbReference type="Proteomes" id="UP000078486"/>
    </source>
</evidence>
<keyword evidence="2" id="KW-0067">ATP-binding</keyword>
<dbReference type="Pfam" id="PF07726">
    <property type="entry name" value="AAA_3"/>
    <property type="match status" value="1"/>
</dbReference>
<dbReference type="GO" id="GO:0016887">
    <property type="term" value="F:ATP hydrolysis activity"/>
    <property type="evidence" value="ECO:0007669"/>
    <property type="project" value="InterPro"/>
</dbReference>
<evidence type="ECO:0000313" key="6">
    <source>
        <dbReference type="EMBL" id="OAM90570.1"/>
    </source>
</evidence>
<organism evidence="6 7">
    <name type="scientific">Termitidicoccus mucosus</name>
    <dbReference type="NCBI Taxonomy" id="1184151"/>
    <lineage>
        <taxon>Bacteria</taxon>
        <taxon>Pseudomonadati</taxon>
        <taxon>Verrucomicrobiota</taxon>
        <taxon>Opitutia</taxon>
        <taxon>Opitutales</taxon>
        <taxon>Opitutaceae</taxon>
        <taxon>Termitidicoccus</taxon>
    </lineage>
</organism>
<dbReference type="FunFam" id="3.40.50.300:FF:000640">
    <property type="entry name" value="MoxR family ATPase"/>
    <property type="match status" value="1"/>
</dbReference>
<dbReference type="Proteomes" id="UP000078486">
    <property type="component" value="Unassembled WGS sequence"/>
</dbReference>
<comment type="caution">
    <text evidence="6">The sequence shown here is derived from an EMBL/GenBank/DDBJ whole genome shotgun (WGS) entry which is preliminary data.</text>
</comment>
<dbReference type="PANTHER" id="PTHR42759:SF5">
    <property type="entry name" value="METHANOL DEHYDROGENASE REGULATOR"/>
    <property type="match status" value="1"/>
</dbReference>